<dbReference type="Proteomes" id="UP000193642">
    <property type="component" value="Unassembled WGS sequence"/>
</dbReference>
<accession>A0A1Y2CB03</accession>
<keyword evidence="3" id="KW-1185">Reference proteome</keyword>
<evidence type="ECO:0000313" key="3">
    <source>
        <dbReference type="Proteomes" id="UP000193642"/>
    </source>
</evidence>
<feature type="chain" id="PRO_5010994233" evidence="1">
    <location>
        <begin position="19"/>
        <end position="68"/>
    </location>
</feature>
<sequence>MATLFGLIAMAASSVCGSAQLASDIALPLSRSRIDQVDDHRGRDNLARLPLRRSTSLVFARHSRFSVQ</sequence>
<feature type="signal peptide" evidence="1">
    <location>
        <begin position="1"/>
        <end position="18"/>
    </location>
</feature>
<keyword evidence="1" id="KW-0732">Signal</keyword>
<gene>
    <name evidence="2" type="ORF">BCR33DRAFT_237517</name>
</gene>
<proteinExistence type="predicted"/>
<protein>
    <submittedName>
        <fullName evidence="2">Uncharacterized protein</fullName>
    </submittedName>
</protein>
<dbReference type="AlphaFoldDB" id="A0A1Y2CB03"/>
<reference evidence="2 3" key="1">
    <citation type="submission" date="2016-07" db="EMBL/GenBank/DDBJ databases">
        <title>Pervasive Adenine N6-methylation of Active Genes in Fungi.</title>
        <authorList>
            <consortium name="DOE Joint Genome Institute"/>
            <person name="Mondo S.J."/>
            <person name="Dannebaum R.O."/>
            <person name="Kuo R.C."/>
            <person name="Labutti K."/>
            <person name="Haridas S."/>
            <person name="Kuo A."/>
            <person name="Salamov A."/>
            <person name="Ahrendt S.R."/>
            <person name="Lipzen A."/>
            <person name="Sullivan W."/>
            <person name="Andreopoulos W.B."/>
            <person name="Clum A."/>
            <person name="Lindquist E."/>
            <person name="Daum C."/>
            <person name="Ramamoorthy G.K."/>
            <person name="Gryganskyi A."/>
            <person name="Culley D."/>
            <person name="Magnuson J.K."/>
            <person name="James T.Y."/>
            <person name="O'Malley M.A."/>
            <person name="Stajich J.E."/>
            <person name="Spatafora J.W."/>
            <person name="Visel A."/>
            <person name="Grigoriev I.V."/>
        </authorList>
    </citation>
    <scope>NUCLEOTIDE SEQUENCE [LARGE SCALE GENOMIC DNA]</scope>
    <source>
        <strain evidence="2 3">JEL800</strain>
    </source>
</reference>
<evidence type="ECO:0000256" key="1">
    <source>
        <dbReference type="SAM" id="SignalP"/>
    </source>
</evidence>
<organism evidence="2 3">
    <name type="scientific">Rhizoclosmatium globosum</name>
    <dbReference type="NCBI Taxonomy" id="329046"/>
    <lineage>
        <taxon>Eukaryota</taxon>
        <taxon>Fungi</taxon>
        <taxon>Fungi incertae sedis</taxon>
        <taxon>Chytridiomycota</taxon>
        <taxon>Chytridiomycota incertae sedis</taxon>
        <taxon>Chytridiomycetes</taxon>
        <taxon>Chytridiales</taxon>
        <taxon>Chytriomycetaceae</taxon>
        <taxon>Rhizoclosmatium</taxon>
    </lineage>
</organism>
<name>A0A1Y2CB03_9FUNG</name>
<dbReference type="EMBL" id="MCGO01000023">
    <property type="protein sequence ID" value="ORY44213.1"/>
    <property type="molecule type" value="Genomic_DNA"/>
</dbReference>
<comment type="caution">
    <text evidence="2">The sequence shown here is derived from an EMBL/GenBank/DDBJ whole genome shotgun (WGS) entry which is preliminary data.</text>
</comment>
<evidence type="ECO:0000313" key="2">
    <source>
        <dbReference type="EMBL" id="ORY44213.1"/>
    </source>
</evidence>